<keyword evidence="4" id="KW-0863">Zinc-finger</keyword>
<keyword evidence="2 8" id="KW-0479">Metal-binding</keyword>
<dbReference type="SMART" id="SM00132">
    <property type="entry name" value="LIM"/>
    <property type="match status" value="6"/>
</dbReference>
<dbReference type="STRING" id="6184.A0A430Q9U2"/>
<organism evidence="10 11">
    <name type="scientific">Schistosoma bovis</name>
    <name type="common">Blood fluke</name>
    <dbReference type="NCBI Taxonomy" id="6184"/>
    <lineage>
        <taxon>Eukaryota</taxon>
        <taxon>Metazoa</taxon>
        <taxon>Spiralia</taxon>
        <taxon>Lophotrochozoa</taxon>
        <taxon>Platyhelminthes</taxon>
        <taxon>Trematoda</taxon>
        <taxon>Digenea</taxon>
        <taxon>Strigeidida</taxon>
        <taxon>Schistosomatoidea</taxon>
        <taxon>Schistosomatidae</taxon>
        <taxon>Schistosoma</taxon>
    </lineage>
</organism>
<dbReference type="PROSITE" id="PS50023">
    <property type="entry name" value="LIM_DOMAIN_2"/>
    <property type="match status" value="5"/>
</dbReference>
<feature type="domain" description="LIM zinc-binding" evidence="9">
    <location>
        <begin position="566"/>
        <end position="623"/>
    </location>
</feature>
<dbReference type="Pfam" id="PF25076">
    <property type="entry name" value="LIM_FHL2-3_N"/>
    <property type="match status" value="1"/>
</dbReference>
<evidence type="ECO:0000259" key="9">
    <source>
        <dbReference type="PROSITE" id="PS50023"/>
    </source>
</evidence>
<evidence type="ECO:0000256" key="7">
    <source>
        <dbReference type="ARBA" id="ARBA00023242"/>
    </source>
</evidence>
<feature type="domain" description="LIM zinc-binding" evidence="9">
    <location>
        <begin position="244"/>
        <end position="304"/>
    </location>
</feature>
<comment type="subcellular location">
    <subcellularLocation>
        <location evidence="1">Nucleus</location>
    </subcellularLocation>
</comment>
<evidence type="ECO:0000313" key="10">
    <source>
        <dbReference type="EMBL" id="RTG84404.1"/>
    </source>
</evidence>
<evidence type="ECO:0000313" key="11">
    <source>
        <dbReference type="Proteomes" id="UP000290809"/>
    </source>
</evidence>
<dbReference type="CDD" id="cd09425">
    <property type="entry name" value="LIM4_LIMPETin"/>
    <property type="match status" value="1"/>
</dbReference>
<dbReference type="PANTHER" id="PTHR24205">
    <property type="entry name" value="FOUR AND A HALF LIM DOMAINS PROTEIN"/>
    <property type="match status" value="1"/>
</dbReference>
<evidence type="ECO:0000256" key="1">
    <source>
        <dbReference type="ARBA" id="ARBA00004123"/>
    </source>
</evidence>
<dbReference type="Pfam" id="PF00412">
    <property type="entry name" value="LIM"/>
    <property type="match status" value="5"/>
</dbReference>
<dbReference type="FunFam" id="2.10.110.10:FF:000030">
    <property type="entry name" value="Four and a half LIM domains protein 2"/>
    <property type="match status" value="1"/>
</dbReference>
<keyword evidence="6 8" id="KW-0440">LIM domain</keyword>
<feature type="domain" description="LIM zinc-binding" evidence="9">
    <location>
        <begin position="167"/>
        <end position="243"/>
    </location>
</feature>
<evidence type="ECO:0000256" key="5">
    <source>
        <dbReference type="ARBA" id="ARBA00022833"/>
    </source>
</evidence>
<dbReference type="EMBL" id="QMKO01002188">
    <property type="protein sequence ID" value="RTG84404.1"/>
    <property type="molecule type" value="Genomic_DNA"/>
</dbReference>
<evidence type="ECO:0000256" key="2">
    <source>
        <dbReference type="ARBA" id="ARBA00022723"/>
    </source>
</evidence>
<dbReference type="SUPFAM" id="SSF57716">
    <property type="entry name" value="Glucocorticoid receptor-like (DNA-binding domain)"/>
    <property type="match status" value="6"/>
</dbReference>
<dbReference type="Gene3D" id="2.10.110.10">
    <property type="entry name" value="Cysteine Rich Protein"/>
    <property type="match status" value="6"/>
</dbReference>
<sequence>MAYDQDNTKACLKCGSKCPGFMKHSWRMLCTQCHCAYYEHDIDDFTNQSILDQLDLNQSSFYDKYMDAQNLAKQYGLHWLPIGVKPVEDELPCGEVADHIRRQRFRKQIPLQDRKPAVTIEELWHHSKDSNPNLENELIEANRFKNFRNFHDFGIGFVEHMNDKDGQPCTNCSNIINFDDFCIRIKPEHSLIEDMSNMPSNRTPAWHLNCFRCTICHEYLVDYIYAWLNNQPYCLRHYAQSVRPRCVTCDHLIFSEEYTRAMDQEHHSGHFACHSCDASLTGQRYILRDDEPHCLACYEAKFANTCEQCKEKIGCDSKGMLKPEVGITSLVRDASEPVRNAVYTSSQQSNVRFHPSCPMPYILGPGYSIGQAWQCDTIKAGENPSKDLFILLHLTPMMPMLHGIALYRRNRAPCDFHDLSFKERHWHEKCFKCSACTTSLADRPFATKEEQLYCSDCYDERFAARCDGCQGVFKAGMRKYEYRGQQWHEECFLCVECKQPIGAKSFIPRENQVVIRRGGVTYKGNPWHKECFTCTSCSKQLAGLKFTSKDEQPYCADCYGELFAKKCTKCTKPITGFGGCKFISFEDRHWHSECFLCGKCNCNLVGRGFLTSDDMIMCSECGR</sequence>
<proteinExistence type="predicted"/>
<protein>
    <submittedName>
        <fullName evidence="10">Four and a half LIM domains protein 2</fullName>
    </submittedName>
</protein>
<keyword evidence="11" id="KW-1185">Reference proteome</keyword>
<comment type="caution">
    <text evidence="10">The sequence shown here is derived from an EMBL/GenBank/DDBJ whole genome shotgun (WGS) entry which is preliminary data.</text>
</comment>
<dbReference type="CDD" id="cd09341">
    <property type="entry name" value="LIM2_Testin_like"/>
    <property type="match status" value="1"/>
</dbReference>
<dbReference type="GO" id="GO:0005634">
    <property type="term" value="C:nucleus"/>
    <property type="evidence" value="ECO:0007669"/>
    <property type="project" value="UniProtKB-SubCell"/>
</dbReference>
<reference evidence="10 11" key="1">
    <citation type="journal article" date="2019" name="PLoS Pathog.">
        <title>Genome sequence of the bovine parasite Schistosoma bovis Tanzania.</title>
        <authorList>
            <person name="Oey H."/>
            <person name="Zakrzewski M."/>
            <person name="Gobert G."/>
            <person name="Gravermann K."/>
            <person name="Stoye J."/>
            <person name="Jones M."/>
            <person name="Mcmanus D."/>
            <person name="Krause L."/>
        </authorList>
    </citation>
    <scope>NUCLEOTIDE SEQUENCE [LARGE SCALE GENOMIC DNA]</scope>
    <source>
        <strain evidence="10 11">TAN1997</strain>
    </source>
</reference>
<evidence type="ECO:0000256" key="4">
    <source>
        <dbReference type="ARBA" id="ARBA00022771"/>
    </source>
</evidence>
<evidence type="ECO:0000256" key="3">
    <source>
        <dbReference type="ARBA" id="ARBA00022737"/>
    </source>
</evidence>
<dbReference type="InterPro" id="IPR056807">
    <property type="entry name" value="LIM_FHL1/2/3/5_N"/>
</dbReference>
<dbReference type="AlphaFoldDB" id="A0A430Q9U2"/>
<keyword evidence="3" id="KW-0677">Repeat</keyword>
<dbReference type="FunFam" id="2.10.110.10:FF:000070">
    <property type="entry name" value="Four and a half LIM domains 3"/>
    <property type="match status" value="1"/>
</dbReference>
<dbReference type="FunFam" id="2.10.110.10:FF:000005">
    <property type="entry name" value="Testin isoform 1"/>
    <property type="match status" value="1"/>
</dbReference>
<accession>A0A430Q9U2</accession>
<feature type="domain" description="LIM zinc-binding" evidence="9">
    <location>
        <begin position="404"/>
        <end position="464"/>
    </location>
</feature>
<name>A0A430Q9U2_SCHBO</name>
<dbReference type="FunFam" id="2.10.110.10:FF:000013">
    <property type="entry name" value="Four and a half LIM domains 1"/>
    <property type="match status" value="1"/>
</dbReference>
<dbReference type="CDD" id="cd09347">
    <property type="entry name" value="LIM4_FHL"/>
    <property type="match status" value="1"/>
</dbReference>
<dbReference type="InterPro" id="IPR001781">
    <property type="entry name" value="Znf_LIM"/>
</dbReference>
<dbReference type="PANTHER" id="PTHR24205:SF4">
    <property type="entry name" value="PROTEIN ESPINAS"/>
    <property type="match status" value="1"/>
</dbReference>
<keyword evidence="7" id="KW-0539">Nucleus</keyword>
<dbReference type="Proteomes" id="UP000290809">
    <property type="component" value="Unassembled WGS sequence"/>
</dbReference>
<feature type="domain" description="LIM zinc-binding" evidence="9">
    <location>
        <begin position="492"/>
        <end position="565"/>
    </location>
</feature>
<dbReference type="PROSITE" id="PS00478">
    <property type="entry name" value="LIM_DOMAIN_1"/>
    <property type="match status" value="2"/>
</dbReference>
<dbReference type="GO" id="GO:0008270">
    <property type="term" value="F:zinc ion binding"/>
    <property type="evidence" value="ECO:0007669"/>
    <property type="project" value="UniProtKB-KW"/>
</dbReference>
<evidence type="ECO:0000256" key="8">
    <source>
        <dbReference type="PROSITE-ProRule" id="PRU00125"/>
    </source>
</evidence>
<gene>
    <name evidence="10" type="ORF">DC041_0011959</name>
</gene>
<dbReference type="GO" id="GO:0003712">
    <property type="term" value="F:transcription coregulator activity"/>
    <property type="evidence" value="ECO:0007669"/>
    <property type="project" value="TreeGrafter"/>
</dbReference>
<evidence type="ECO:0000256" key="6">
    <source>
        <dbReference type="ARBA" id="ARBA00023038"/>
    </source>
</evidence>
<keyword evidence="5 8" id="KW-0862">Zinc</keyword>
<dbReference type="GO" id="GO:0030018">
    <property type="term" value="C:Z disc"/>
    <property type="evidence" value="ECO:0007669"/>
    <property type="project" value="TreeGrafter"/>
</dbReference>